<proteinExistence type="predicted"/>
<gene>
    <name evidence="1" type="ORF">ACI1P1_00550</name>
</gene>
<sequence>MTIQAKLLTAGFAAWTGMWMLLSGCGAKPEAGAASSSPSGTVQAAPATVKPSASPSVSPSQSPSKSWTQPPEMSIDTSKTYKAVFKTNKGSFTVELFAKDAPKAVNNFVFLSKEHFYDGVTFHRIIESFMIQTGDPKGNGTGGPGYKFAHEPTQYKYDKGIVAMANSGPDTNGSQFFIVTGNASHLNAKPDYTVFGKVIEGMDTTVTSIAKTPVKTNPLNGNAETPTEKVTIDSIQITEE</sequence>
<dbReference type="EC" id="5.2.1.8" evidence="1"/>
<evidence type="ECO:0000313" key="2">
    <source>
        <dbReference type="Proteomes" id="UP001631969"/>
    </source>
</evidence>
<keyword evidence="2" id="KW-1185">Reference proteome</keyword>
<reference evidence="1" key="1">
    <citation type="submission" date="2024-12" db="EMBL/GenBank/DDBJ databases">
        <authorList>
            <person name="Wu N."/>
        </authorList>
    </citation>
    <scope>NUCLEOTIDE SEQUENCE</scope>
    <source>
        <strain evidence="1">P15</strain>
    </source>
</reference>
<evidence type="ECO:0000313" key="1">
    <source>
        <dbReference type="EMBL" id="MFM9326775.1"/>
    </source>
</evidence>
<dbReference type="Proteomes" id="UP001631969">
    <property type="component" value="Unassembled WGS sequence"/>
</dbReference>
<comment type="caution">
    <text evidence="1">The sequence shown here is derived from an EMBL/GenBank/DDBJ whole genome shotgun (WGS) entry which is preliminary data.</text>
</comment>
<name>A0ACC7NQY3_9BACL</name>
<accession>A0ACC7NQY3</accession>
<organism evidence="1 2">
    <name type="scientific">Paenibacillus mesotrionivorans</name>
    <dbReference type="NCBI Taxonomy" id="3160968"/>
    <lineage>
        <taxon>Bacteria</taxon>
        <taxon>Bacillati</taxon>
        <taxon>Bacillota</taxon>
        <taxon>Bacilli</taxon>
        <taxon>Bacillales</taxon>
        <taxon>Paenibacillaceae</taxon>
        <taxon>Paenibacillus</taxon>
    </lineage>
</organism>
<protein>
    <submittedName>
        <fullName evidence="1">Peptidylprolyl isomerase</fullName>
        <ecNumber evidence="1">5.2.1.8</ecNumber>
    </submittedName>
</protein>
<keyword evidence="1" id="KW-0413">Isomerase</keyword>
<dbReference type="EMBL" id="JBJURJ010000001">
    <property type="protein sequence ID" value="MFM9326775.1"/>
    <property type="molecule type" value="Genomic_DNA"/>
</dbReference>